<feature type="compositionally biased region" description="Basic and acidic residues" evidence="7">
    <location>
        <begin position="339"/>
        <end position="354"/>
    </location>
</feature>
<evidence type="ECO:0000313" key="8">
    <source>
        <dbReference type="EMBL" id="CAE0633860.1"/>
    </source>
</evidence>
<evidence type="ECO:0000256" key="4">
    <source>
        <dbReference type="ARBA" id="ARBA00023242"/>
    </source>
</evidence>
<dbReference type="PANTHER" id="PTHR17039">
    <property type="entry name" value="U3 SMALL NUCLEOLAR RIBONUCLEOPROTEIN PROTEIN MPP10"/>
    <property type="match status" value="1"/>
</dbReference>
<dbReference type="EMBL" id="HBIU01027253">
    <property type="protein sequence ID" value="CAE0633860.1"/>
    <property type="molecule type" value="Transcribed_RNA"/>
</dbReference>
<dbReference type="GO" id="GO:0005732">
    <property type="term" value="C:sno(s)RNA-containing ribonucleoprotein complex"/>
    <property type="evidence" value="ECO:0007669"/>
    <property type="project" value="InterPro"/>
</dbReference>
<feature type="region of interest" description="Disordered" evidence="7">
    <location>
        <begin position="388"/>
        <end position="420"/>
    </location>
</feature>
<keyword evidence="3" id="KW-0698">rRNA processing</keyword>
<feature type="region of interest" description="Disordered" evidence="7">
    <location>
        <begin position="171"/>
        <end position="191"/>
    </location>
</feature>
<evidence type="ECO:0000256" key="2">
    <source>
        <dbReference type="ARBA" id="ARBA00022517"/>
    </source>
</evidence>
<evidence type="ECO:0000256" key="6">
    <source>
        <dbReference type="ARBA" id="ARBA00029455"/>
    </source>
</evidence>
<keyword evidence="5" id="KW-0687">Ribonucleoprotein</keyword>
<keyword evidence="2" id="KW-0690">Ribosome biogenesis</keyword>
<feature type="compositionally biased region" description="Low complexity" evidence="7">
    <location>
        <begin position="361"/>
        <end position="371"/>
    </location>
</feature>
<protein>
    <submittedName>
        <fullName evidence="8">Uncharacterized protein</fullName>
    </submittedName>
</protein>
<feature type="compositionally biased region" description="Acidic residues" evidence="7">
    <location>
        <begin position="1"/>
        <end position="23"/>
    </location>
</feature>
<feature type="compositionally biased region" description="Basic and acidic residues" evidence="7">
    <location>
        <begin position="294"/>
        <end position="304"/>
    </location>
</feature>
<name>A0A6V1R5I6_HETAK</name>
<evidence type="ECO:0000256" key="1">
    <source>
        <dbReference type="ARBA" id="ARBA00004604"/>
    </source>
</evidence>
<comment type="similarity">
    <text evidence="6">Belongs to the MPP10 family.</text>
</comment>
<dbReference type="GO" id="GO:0006364">
    <property type="term" value="P:rRNA processing"/>
    <property type="evidence" value="ECO:0007669"/>
    <property type="project" value="UniProtKB-KW"/>
</dbReference>
<organism evidence="8">
    <name type="scientific">Heterosigma akashiwo</name>
    <name type="common">Chromophytic alga</name>
    <name type="synonym">Heterosigma carterae</name>
    <dbReference type="NCBI Taxonomy" id="2829"/>
    <lineage>
        <taxon>Eukaryota</taxon>
        <taxon>Sar</taxon>
        <taxon>Stramenopiles</taxon>
        <taxon>Ochrophyta</taxon>
        <taxon>Raphidophyceae</taxon>
        <taxon>Chattonellales</taxon>
        <taxon>Chattonellaceae</taxon>
        <taxon>Heterosigma</taxon>
    </lineage>
</organism>
<evidence type="ECO:0000256" key="5">
    <source>
        <dbReference type="ARBA" id="ARBA00023274"/>
    </source>
</evidence>
<dbReference type="PANTHER" id="PTHR17039:SF0">
    <property type="entry name" value="U3 SMALL NUCLEOLAR RIBONUCLEOPROTEIN PROTEIN MPP10"/>
    <property type="match status" value="1"/>
</dbReference>
<feature type="region of interest" description="Disordered" evidence="7">
    <location>
        <begin position="1"/>
        <end position="96"/>
    </location>
</feature>
<accession>A0A6V1R5I6</accession>
<evidence type="ECO:0000256" key="7">
    <source>
        <dbReference type="SAM" id="MobiDB-lite"/>
    </source>
</evidence>
<evidence type="ECO:0000313" key="9">
    <source>
        <dbReference type="EMBL" id="CAE0633862.1"/>
    </source>
</evidence>
<dbReference type="PIRSF" id="PIRSF017300">
    <property type="entry name" value="snoRNP_Mpp10"/>
    <property type="match status" value="1"/>
</dbReference>
<evidence type="ECO:0000256" key="3">
    <source>
        <dbReference type="ARBA" id="ARBA00022552"/>
    </source>
</evidence>
<feature type="compositionally biased region" description="Acidic residues" evidence="7">
    <location>
        <begin position="32"/>
        <end position="44"/>
    </location>
</feature>
<feature type="region of interest" description="Disordered" evidence="7">
    <location>
        <begin position="279"/>
        <end position="376"/>
    </location>
</feature>
<dbReference type="EMBL" id="HBIU01027255">
    <property type="protein sequence ID" value="CAE0633862.1"/>
    <property type="molecule type" value="Transcribed_RNA"/>
</dbReference>
<feature type="compositionally biased region" description="Basic and acidic residues" evidence="7">
    <location>
        <begin position="177"/>
        <end position="191"/>
    </location>
</feature>
<reference evidence="8" key="1">
    <citation type="submission" date="2021-01" db="EMBL/GenBank/DDBJ databases">
        <authorList>
            <person name="Corre E."/>
            <person name="Pelletier E."/>
            <person name="Niang G."/>
            <person name="Scheremetjew M."/>
            <person name="Finn R."/>
            <person name="Kale V."/>
            <person name="Holt S."/>
            <person name="Cochrane G."/>
            <person name="Meng A."/>
            <person name="Brown T."/>
            <person name="Cohen L."/>
        </authorList>
    </citation>
    <scope>NUCLEOTIDE SEQUENCE</scope>
    <source>
        <strain evidence="8">CCMP3107</strain>
    </source>
</reference>
<keyword evidence="4" id="KW-0539">Nucleus</keyword>
<comment type="subcellular location">
    <subcellularLocation>
        <location evidence="1">Nucleus</location>
        <location evidence="1">Nucleolus</location>
    </subcellularLocation>
</comment>
<dbReference type="GO" id="GO:0032040">
    <property type="term" value="C:small-subunit processome"/>
    <property type="evidence" value="ECO:0007669"/>
    <property type="project" value="TreeGrafter"/>
</dbReference>
<feature type="compositionally biased region" description="Basic residues" evidence="7">
    <location>
        <begin position="305"/>
        <end position="318"/>
    </location>
</feature>
<dbReference type="Pfam" id="PF04006">
    <property type="entry name" value="Mpp10"/>
    <property type="match status" value="1"/>
</dbReference>
<dbReference type="AlphaFoldDB" id="A0A6V1R5I6"/>
<proteinExistence type="inferred from homology"/>
<dbReference type="GO" id="GO:0034457">
    <property type="term" value="C:Mpp10 complex"/>
    <property type="evidence" value="ECO:0007669"/>
    <property type="project" value="InterPro"/>
</dbReference>
<sequence>MEKFAEEEEKDEMGEDSEAEDDDSKPGPFGNVDDESEDDDDEEGLFDKEGGPEIPGGKAKDLKFSDFFGAMEKKLEEEEEGEGQSTHQRHKEKIAEQIDELEQEALAEKPWIMKGETGAADRPENSLLEAHLDVERAFRAAPRLTEETTAALEDVIKKRILEDAFDDVVPRTAPKVDGGRAELPEVSTEKSKAGLGELYEKEYLKQVMGVEDEDPNKAEKEEMAKIFKKLCYKLDSLSNFHFTPKPVIPDLQVKVNVPAIALEEVLPAAVSAADALAPEEVHAKAKGRKGVLQAREEMEQEERKRARAGKKAARRKDRQRKEADKRLVAKLNPGMGNPYEKEKILESLKSKNVVEGKNLQSSSGDPDGSSDFKTSAKFFAKLQEQTSKEFANAADSHKNRGESMGNKRRKKGSKSASLKL</sequence>
<gene>
    <name evidence="8" type="ORF">HAKA00212_LOCUS12573</name>
    <name evidence="9" type="ORF">HAKA00212_LOCUS12575</name>
</gene>
<dbReference type="InterPro" id="IPR012173">
    <property type="entry name" value="Mpp10"/>
</dbReference>